<dbReference type="AlphaFoldDB" id="A0A1Y5TEM2"/>
<dbReference type="EC" id="4.2.1.17" evidence="6"/>
<evidence type="ECO:0000313" key="7">
    <source>
        <dbReference type="Proteomes" id="UP000193409"/>
    </source>
</evidence>
<keyword evidence="4" id="KW-0443">Lipid metabolism</keyword>
<dbReference type="Proteomes" id="UP000193409">
    <property type="component" value="Unassembled WGS sequence"/>
</dbReference>
<dbReference type="CDD" id="cd06558">
    <property type="entry name" value="crotonase-like"/>
    <property type="match status" value="1"/>
</dbReference>
<comment type="pathway">
    <text evidence="1">Lipid metabolism; fatty acid beta-oxidation.</text>
</comment>
<keyword evidence="5" id="KW-0413">Isomerase</keyword>
<evidence type="ECO:0000256" key="1">
    <source>
        <dbReference type="ARBA" id="ARBA00005005"/>
    </source>
</evidence>
<keyword evidence="7" id="KW-1185">Reference proteome</keyword>
<comment type="similarity">
    <text evidence="2">Belongs to the enoyl-CoA hydratase/isomerase family.</text>
</comment>
<name>A0A1Y5TEM2_9RHOB</name>
<protein>
    <submittedName>
        <fullName evidence="6">Putative enoyl-CoA hydratase echA8</fullName>
        <ecNumber evidence="6">4.2.1.17</ecNumber>
    </submittedName>
</protein>
<proteinExistence type="inferred from homology"/>
<dbReference type="GO" id="GO:0004300">
    <property type="term" value="F:enoyl-CoA hydratase activity"/>
    <property type="evidence" value="ECO:0007669"/>
    <property type="project" value="UniProtKB-EC"/>
</dbReference>
<dbReference type="InterPro" id="IPR014748">
    <property type="entry name" value="Enoyl-CoA_hydra_C"/>
</dbReference>
<dbReference type="PANTHER" id="PTHR43149">
    <property type="entry name" value="ENOYL-COA HYDRATASE"/>
    <property type="match status" value="1"/>
</dbReference>
<gene>
    <name evidence="6" type="primary">echA8_4</name>
    <name evidence="6" type="ORF">PSA7680_03278</name>
</gene>
<reference evidence="6 7" key="1">
    <citation type="submission" date="2017-03" db="EMBL/GenBank/DDBJ databases">
        <authorList>
            <person name="Afonso C.L."/>
            <person name="Miller P.J."/>
            <person name="Scott M.A."/>
            <person name="Spackman E."/>
            <person name="Goraichik I."/>
            <person name="Dimitrov K.M."/>
            <person name="Suarez D.L."/>
            <person name="Swayne D.E."/>
        </authorList>
    </citation>
    <scope>NUCLEOTIDE SEQUENCE [LARGE SCALE GENOMIC DNA]</scope>
    <source>
        <strain evidence="6 7">CECT 7680</strain>
    </source>
</reference>
<dbReference type="InterPro" id="IPR001753">
    <property type="entry name" value="Enoyl-CoA_hydra/iso"/>
</dbReference>
<dbReference type="RefSeq" id="WP_085869768.1">
    <property type="nucleotide sequence ID" value="NZ_FWFQ01000032.1"/>
</dbReference>
<dbReference type="Gene3D" id="3.90.226.10">
    <property type="entry name" value="2-enoyl-CoA Hydratase, Chain A, domain 1"/>
    <property type="match status" value="1"/>
</dbReference>
<dbReference type="Pfam" id="PF00378">
    <property type="entry name" value="ECH_1"/>
    <property type="match status" value="1"/>
</dbReference>
<keyword evidence="6" id="KW-0456">Lyase</keyword>
<accession>A0A1Y5TEM2</accession>
<evidence type="ECO:0000256" key="3">
    <source>
        <dbReference type="ARBA" id="ARBA00022832"/>
    </source>
</evidence>
<evidence type="ECO:0000256" key="5">
    <source>
        <dbReference type="ARBA" id="ARBA00023235"/>
    </source>
</evidence>
<dbReference type="OrthoDB" id="9781757at2"/>
<dbReference type="EMBL" id="FWFQ01000032">
    <property type="protein sequence ID" value="SLN62388.1"/>
    <property type="molecule type" value="Genomic_DNA"/>
</dbReference>
<evidence type="ECO:0000256" key="2">
    <source>
        <dbReference type="ARBA" id="ARBA00005254"/>
    </source>
</evidence>
<dbReference type="NCBIfam" id="NF005699">
    <property type="entry name" value="PRK07509.1"/>
    <property type="match status" value="1"/>
</dbReference>
<evidence type="ECO:0000256" key="4">
    <source>
        <dbReference type="ARBA" id="ARBA00023098"/>
    </source>
</evidence>
<dbReference type="PANTHER" id="PTHR43149:SF1">
    <property type="entry name" value="DELTA(3,5)-DELTA(2,4)-DIENOYL-COA ISOMERASE, MITOCHONDRIAL"/>
    <property type="match status" value="1"/>
</dbReference>
<dbReference type="InterPro" id="IPR029045">
    <property type="entry name" value="ClpP/crotonase-like_dom_sf"/>
</dbReference>
<dbReference type="InterPro" id="IPR045002">
    <property type="entry name" value="Ech1-like"/>
</dbReference>
<dbReference type="SUPFAM" id="SSF52096">
    <property type="entry name" value="ClpP/crotonase"/>
    <property type="match status" value="1"/>
</dbReference>
<evidence type="ECO:0000313" key="6">
    <source>
        <dbReference type="EMBL" id="SLN62388.1"/>
    </source>
</evidence>
<dbReference type="GO" id="GO:0006635">
    <property type="term" value="P:fatty acid beta-oxidation"/>
    <property type="evidence" value="ECO:0007669"/>
    <property type="project" value="UniProtKB-UniPathway"/>
</dbReference>
<dbReference type="UniPathway" id="UPA00659"/>
<dbReference type="GO" id="GO:0016853">
    <property type="term" value="F:isomerase activity"/>
    <property type="evidence" value="ECO:0007669"/>
    <property type="project" value="UniProtKB-KW"/>
</dbReference>
<dbReference type="Gene3D" id="1.10.12.10">
    <property type="entry name" value="Lyase 2-enoyl-coa Hydratase, Chain A, domain 2"/>
    <property type="match status" value="1"/>
</dbReference>
<keyword evidence="3" id="KW-0276">Fatty acid metabolism</keyword>
<sequence length="264" mass="28562">MSERVTISIENQVATVTLNRPEKRNALDRAMFTGIVEAGEALAARKDVRAVVLTGAGEAFCAGIDVTSFPDLMKLNTEGGGIMARSHGDANIFQRVSLVWRDLPQPVIAALHGYAFGGGFQIMFGADIRIAAPDCRFSIMESRWGLVPDMGGMVLFPSVLRQDLLRRLTYTGEVFEGLQAEAWGVVTEVSADPLARAQALAAEIAGKSPDAMRAAKRLITLTEKASREQALLLESEIQGEILGQPNQMEALMAGMQKRAPVFKD</sequence>
<organism evidence="6 7">
    <name type="scientific">Pseudoruegeria aquimaris</name>
    <dbReference type="NCBI Taxonomy" id="393663"/>
    <lineage>
        <taxon>Bacteria</taxon>
        <taxon>Pseudomonadati</taxon>
        <taxon>Pseudomonadota</taxon>
        <taxon>Alphaproteobacteria</taxon>
        <taxon>Rhodobacterales</taxon>
        <taxon>Roseobacteraceae</taxon>
        <taxon>Pseudoruegeria</taxon>
    </lineage>
</organism>